<dbReference type="STRING" id="887929.HMP0721_0920"/>
<organism evidence="1 2">
    <name type="scientific">Pseudoramibacter alactolyticus ATCC 23263</name>
    <dbReference type="NCBI Taxonomy" id="887929"/>
    <lineage>
        <taxon>Bacteria</taxon>
        <taxon>Bacillati</taxon>
        <taxon>Bacillota</taxon>
        <taxon>Clostridia</taxon>
        <taxon>Eubacteriales</taxon>
        <taxon>Eubacteriaceae</taxon>
        <taxon>Pseudoramibacter</taxon>
    </lineage>
</organism>
<dbReference type="HOGENOM" id="CLU_3315483_0_0_9"/>
<sequence>MEEICRRIDESHAVTASKKIKQVIPACKRVNRSGKSKIL</sequence>
<keyword evidence="2" id="KW-1185">Reference proteome</keyword>
<accession>E6MFY7</accession>
<dbReference type="Proteomes" id="UP000004754">
    <property type="component" value="Unassembled WGS sequence"/>
</dbReference>
<dbReference type="AlphaFoldDB" id="E6MFY7"/>
<name>E6MFY7_9FIRM</name>
<comment type="caution">
    <text evidence="1">The sequence shown here is derived from an EMBL/GenBank/DDBJ whole genome shotgun (WGS) entry which is preliminary data.</text>
</comment>
<proteinExistence type="predicted"/>
<protein>
    <submittedName>
        <fullName evidence="1">Uncharacterized protein</fullName>
    </submittedName>
</protein>
<evidence type="ECO:0000313" key="2">
    <source>
        <dbReference type="Proteomes" id="UP000004754"/>
    </source>
</evidence>
<gene>
    <name evidence="1" type="ORF">HMP0721_0920</name>
</gene>
<dbReference type="EMBL" id="AEQN01000016">
    <property type="protein sequence ID" value="EFV01527.1"/>
    <property type="molecule type" value="Genomic_DNA"/>
</dbReference>
<reference evidence="1 2" key="1">
    <citation type="submission" date="2010-12" db="EMBL/GenBank/DDBJ databases">
        <authorList>
            <person name="Muzny D."/>
            <person name="Qin X."/>
            <person name="Deng J."/>
            <person name="Jiang H."/>
            <person name="Liu Y."/>
            <person name="Qu J."/>
            <person name="Song X.-Z."/>
            <person name="Zhang L."/>
            <person name="Thornton R."/>
            <person name="Coyle M."/>
            <person name="Francisco L."/>
            <person name="Jackson L."/>
            <person name="Javaid M."/>
            <person name="Korchina V."/>
            <person name="Kovar C."/>
            <person name="Mata R."/>
            <person name="Mathew T."/>
            <person name="Ngo R."/>
            <person name="Nguyen L."/>
            <person name="Nguyen N."/>
            <person name="Okwuonu G."/>
            <person name="Ongeri F."/>
            <person name="Pham C."/>
            <person name="Simmons D."/>
            <person name="Wilczek-Boney K."/>
            <person name="Hale W."/>
            <person name="Jakkamsetti A."/>
            <person name="Pham P."/>
            <person name="Ruth R."/>
            <person name="San Lucas F."/>
            <person name="Warren J."/>
            <person name="Zhang J."/>
            <person name="Zhao Z."/>
            <person name="Zhou C."/>
            <person name="Zhu D."/>
            <person name="Lee S."/>
            <person name="Bess C."/>
            <person name="Blankenburg K."/>
            <person name="Forbes L."/>
            <person name="Fu Q."/>
            <person name="Gubbala S."/>
            <person name="Hirani K."/>
            <person name="Jayaseelan J.C."/>
            <person name="Lara F."/>
            <person name="Munidasa M."/>
            <person name="Palculict T."/>
            <person name="Patil S."/>
            <person name="Pu L.-L."/>
            <person name="Saada N."/>
            <person name="Tang L."/>
            <person name="Weissenberger G."/>
            <person name="Zhu Y."/>
            <person name="Hemphill L."/>
            <person name="Shang Y."/>
            <person name="Youmans B."/>
            <person name="Ayvaz T."/>
            <person name="Ross M."/>
            <person name="Santibanez J."/>
            <person name="Aqrawi P."/>
            <person name="Gross S."/>
            <person name="Joshi V."/>
            <person name="Fowler G."/>
            <person name="Nazareth L."/>
            <person name="Reid J."/>
            <person name="Worley K."/>
            <person name="Petrosino J."/>
            <person name="Highlander S."/>
            <person name="Gibbs R."/>
        </authorList>
    </citation>
    <scope>NUCLEOTIDE SEQUENCE [LARGE SCALE GENOMIC DNA]</scope>
    <source>
        <strain evidence="1 2">ATCC 23263</strain>
    </source>
</reference>
<evidence type="ECO:0000313" key="1">
    <source>
        <dbReference type="EMBL" id="EFV01527.1"/>
    </source>
</evidence>